<accession>A0AAV6TIT5</accession>
<evidence type="ECO:0000313" key="3">
    <source>
        <dbReference type="Proteomes" id="UP000827092"/>
    </source>
</evidence>
<evidence type="ECO:0000313" key="2">
    <source>
        <dbReference type="EMBL" id="KAG8171346.1"/>
    </source>
</evidence>
<feature type="region of interest" description="Disordered" evidence="1">
    <location>
        <begin position="1"/>
        <end position="23"/>
    </location>
</feature>
<organism evidence="2 3">
    <name type="scientific">Oedothorax gibbosus</name>
    <dbReference type="NCBI Taxonomy" id="931172"/>
    <lineage>
        <taxon>Eukaryota</taxon>
        <taxon>Metazoa</taxon>
        <taxon>Ecdysozoa</taxon>
        <taxon>Arthropoda</taxon>
        <taxon>Chelicerata</taxon>
        <taxon>Arachnida</taxon>
        <taxon>Araneae</taxon>
        <taxon>Araneomorphae</taxon>
        <taxon>Entelegynae</taxon>
        <taxon>Araneoidea</taxon>
        <taxon>Linyphiidae</taxon>
        <taxon>Erigoninae</taxon>
        <taxon>Oedothorax</taxon>
    </lineage>
</organism>
<evidence type="ECO:0000256" key="1">
    <source>
        <dbReference type="SAM" id="MobiDB-lite"/>
    </source>
</evidence>
<gene>
    <name evidence="2" type="ORF">JTE90_006935</name>
</gene>
<comment type="caution">
    <text evidence="2">The sequence shown here is derived from an EMBL/GenBank/DDBJ whole genome shotgun (WGS) entry which is preliminary data.</text>
</comment>
<dbReference type="Proteomes" id="UP000827092">
    <property type="component" value="Unassembled WGS sequence"/>
</dbReference>
<sequence length="67" mass="7768">CISNNPTPRDRTRDKTYSYGPRPPIWGNSPVRGLAGRVRSGTLTPKRPFPTPLRRFGVWFSRFPRRI</sequence>
<dbReference type="EMBL" id="JAFNEN010004127">
    <property type="protein sequence ID" value="KAG8171346.1"/>
    <property type="molecule type" value="Genomic_DNA"/>
</dbReference>
<dbReference type="AlphaFoldDB" id="A0AAV6TIT5"/>
<proteinExistence type="predicted"/>
<reference evidence="2 3" key="1">
    <citation type="journal article" date="2022" name="Nat. Ecol. Evol.">
        <title>A masculinizing supergene underlies an exaggerated male reproductive morph in a spider.</title>
        <authorList>
            <person name="Hendrickx F."/>
            <person name="De Corte Z."/>
            <person name="Sonet G."/>
            <person name="Van Belleghem S.M."/>
            <person name="Kostlbacher S."/>
            <person name="Vangestel C."/>
        </authorList>
    </citation>
    <scope>NUCLEOTIDE SEQUENCE [LARGE SCALE GENOMIC DNA]</scope>
    <source>
        <strain evidence="2">W744_W776</strain>
    </source>
</reference>
<protein>
    <submittedName>
        <fullName evidence="2">Uncharacterized protein</fullName>
    </submittedName>
</protein>
<feature type="non-terminal residue" evidence="2">
    <location>
        <position position="1"/>
    </location>
</feature>
<name>A0AAV6TIT5_9ARAC</name>
<keyword evidence="3" id="KW-1185">Reference proteome</keyword>